<feature type="compositionally biased region" description="Polar residues" evidence="1">
    <location>
        <begin position="228"/>
        <end position="240"/>
    </location>
</feature>
<evidence type="ECO:0000313" key="3">
    <source>
        <dbReference type="EMBL" id="EAU83150.1"/>
    </source>
</evidence>
<dbReference type="VEuPathDB" id="FungiDB:CC1G_07832"/>
<protein>
    <recommendedName>
        <fullName evidence="2">DUF7918 domain-containing protein</fullName>
    </recommendedName>
</protein>
<dbReference type="PANTHER" id="PTHR36223:SF1">
    <property type="entry name" value="TRANSCRIPTION ELONGATION FACTOR EAF N-TERMINAL DOMAIN-CONTAINING PROTEIN"/>
    <property type="match status" value="1"/>
</dbReference>
<evidence type="ECO:0000259" key="2">
    <source>
        <dbReference type="Pfam" id="PF25534"/>
    </source>
</evidence>
<dbReference type="EMBL" id="AACS02000004">
    <property type="protein sequence ID" value="EAU83150.1"/>
    <property type="molecule type" value="Genomic_DNA"/>
</dbReference>
<reference evidence="3 4" key="1">
    <citation type="journal article" date="2010" name="Proc. Natl. Acad. Sci. U.S.A.">
        <title>Insights into evolution of multicellular fungi from the assembled chromosomes of the mushroom Coprinopsis cinerea (Coprinus cinereus).</title>
        <authorList>
            <person name="Stajich J.E."/>
            <person name="Wilke S.K."/>
            <person name="Ahren D."/>
            <person name="Au C.H."/>
            <person name="Birren B.W."/>
            <person name="Borodovsky M."/>
            <person name="Burns C."/>
            <person name="Canback B."/>
            <person name="Casselton L.A."/>
            <person name="Cheng C.K."/>
            <person name="Deng J."/>
            <person name="Dietrich F.S."/>
            <person name="Fargo D.C."/>
            <person name="Farman M.L."/>
            <person name="Gathman A.C."/>
            <person name="Goldberg J."/>
            <person name="Guigo R."/>
            <person name="Hoegger P.J."/>
            <person name="Hooker J.B."/>
            <person name="Huggins A."/>
            <person name="James T.Y."/>
            <person name="Kamada T."/>
            <person name="Kilaru S."/>
            <person name="Kodira C."/>
            <person name="Kues U."/>
            <person name="Kupfer D."/>
            <person name="Kwan H.S."/>
            <person name="Lomsadze A."/>
            <person name="Li W."/>
            <person name="Lilly W.W."/>
            <person name="Ma L.J."/>
            <person name="Mackey A.J."/>
            <person name="Manning G."/>
            <person name="Martin F."/>
            <person name="Muraguchi H."/>
            <person name="Natvig D.O."/>
            <person name="Palmerini H."/>
            <person name="Ramesh M.A."/>
            <person name="Rehmeyer C.J."/>
            <person name="Roe B.A."/>
            <person name="Shenoy N."/>
            <person name="Stanke M."/>
            <person name="Ter-Hovhannisyan V."/>
            <person name="Tunlid A."/>
            <person name="Velagapudi R."/>
            <person name="Vision T.J."/>
            <person name="Zeng Q."/>
            <person name="Zolan M.E."/>
            <person name="Pukkila P.J."/>
        </authorList>
    </citation>
    <scope>NUCLEOTIDE SEQUENCE [LARGE SCALE GENOMIC DNA]</scope>
    <source>
        <strain evidence="4">Okayama-7 / 130 / ATCC MYA-4618 / FGSC 9003</strain>
    </source>
</reference>
<feature type="domain" description="DUF7918" evidence="2">
    <location>
        <begin position="7"/>
        <end position="225"/>
    </location>
</feature>
<evidence type="ECO:0000256" key="1">
    <source>
        <dbReference type="SAM" id="MobiDB-lite"/>
    </source>
</evidence>
<evidence type="ECO:0000313" key="4">
    <source>
        <dbReference type="Proteomes" id="UP000001861"/>
    </source>
</evidence>
<gene>
    <name evidence="3" type="ORF">CC1G_07832</name>
</gene>
<dbReference type="OMA" id="HVTARIR"/>
<dbReference type="InterPro" id="IPR057678">
    <property type="entry name" value="DUF7918"/>
</dbReference>
<dbReference type="Pfam" id="PF25534">
    <property type="entry name" value="DUF7918"/>
    <property type="match status" value="1"/>
</dbReference>
<dbReference type="PANTHER" id="PTHR36223">
    <property type="entry name" value="BETA-LACTAMASE-TYPE TRANSPEPTIDASE FOLD DOMAIN CONTAINING PROTEIN"/>
    <property type="match status" value="1"/>
</dbReference>
<dbReference type="GeneID" id="6015234"/>
<dbReference type="InParanoid" id="A8P3Z4"/>
<dbReference type="Proteomes" id="UP000001861">
    <property type="component" value="Unassembled WGS sequence"/>
</dbReference>
<feature type="compositionally biased region" description="Polar residues" evidence="1">
    <location>
        <begin position="314"/>
        <end position="324"/>
    </location>
</feature>
<feature type="region of interest" description="Disordered" evidence="1">
    <location>
        <begin position="149"/>
        <end position="172"/>
    </location>
</feature>
<comment type="caution">
    <text evidence="3">The sequence shown here is derived from an EMBL/GenBank/DDBJ whole genome shotgun (WGS) entry which is preliminary data.</text>
</comment>
<keyword evidence="4" id="KW-1185">Reference proteome</keyword>
<feature type="region of interest" description="Disordered" evidence="1">
    <location>
        <begin position="227"/>
        <end position="250"/>
    </location>
</feature>
<dbReference type="OrthoDB" id="3364132at2759"/>
<organism evidence="3 4">
    <name type="scientific">Coprinopsis cinerea (strain Okayama-7 / 130 / ATCC MYA-4618 / FGSC 9003)</name>
    <name type="common">Inky cap fungus</name>
    <name type="synonym">Hormographiella aspergillata</name>
    <dbReference type="NCBI Taxonomy" id="240176"/>
    <lineage>
        <taxon>Eukaryota</taxon>
        <taxon>Fungi</taxon>
        <taxon>Dikarya</taxon>
        <taxon>Basidiomycota</taxon>
        <taxon>Agaricomycotina</taxon>
        <taxon>Agaricomycetes</taxon>
        <taxon>Agaricomycetidae</taxon>
        <taxon>Agaricales</taxon>
        <taxon>Agaricineae</taxon>
        <taxon>Psathyrellaceae</taxon>
        <taxon>Coprinopsis</taxon>
    </lineage>
</organism>
<dbReference type="STRING" id="240176.A8P3Z4"/>
<accession>A8P3Z4</accession>
<sequence length="382" mass="42484">MPKLLDLDVSVSIEGRRLPEYDVEVSDSASASGDSEVPVITCWIPSEVNKHFKIDIVPPPPPLAHHLYTNLFLDGFRTYGVPQIIRKHNPLARSIDRDRAVEGGRRYERPFMFAPLQVVTGDETASTETDRIGEIEIRVFRIDSYGPSTSTKKCSRRRTHLSGRVNDNSEGKGLTHCIQLGEAHEIESQSKPPLMRGKSKEHIATFIFRYRDIDTLVARGIAPRDALASTTVGPEPSSENEAILPSPRKRAYSDVALQDEMDTDCNKEGSQRAGRSPASQSDVGPPKPKKGRYDDDDIDVKEEYVEDKGAIGSPSAQGYESGSLNPRKRTYNDVLVEVGSDAYGEESDWREARKRVKRTVWSEGSATPFPGELEVIDVMDID</sequence>
<dbReference type="KEGG" id="cci:CC1G_07832"/>
<proteinExistence type="predicted"/>
<name>A8P3Z4_COPC7</name>
<dbReference type="RefSeq" id="XP_001838641.1">
    <property type="nucleotide sequence ID" value="XM_001838589.1"/>
</dbReference>
<dbReference type="AlphaFoldDB" id="A8P3Z4"/>
<feature type="region of interest" description="Disordered" evidence="1">
    <location>
        <begin position="262"/>
        <end position="328"/>
    </location>
</feature>